<dbReference type="InterPro" id="IPR006685">
    <property type="entry name" value="MscS_channel_2nd"/>
</dbReference>
<organism evidence="11 12">
    <name type="scientific">Rhynchospora pubera</name>
    <dbReference type="NCBI Taxonomy" id="906938"/>
    <lineage>
        <taxon>Eukaryota</taxon>
        <taxon>Viridiplantae</taxon>
        <taxon>Streptophyta</taxon>
        <taxon>Embryophyta</taxon>
        <taxon>Tracheophyta</taxon>
        <taxon>Spermatophyta</taxon>
        <taxon>Magnoliopsida</taxon>
        <taxon>Liliopsida</taxon>
        <taxon>Poales</taxon>
        <taxon>Cyperaceae</taxon>
        <taxon>Cyperoideae</taxon>
        <taxon>Rhynchosporeae</taxon>
        <taxon>Rhynchospora</taxon>
    </lineage>
</organism>
<evidence type="ECO:0000256" key="7">
    <source>
        <dbReference type="PIRNR" id="PIRNR017209"/>
    </source>
</evidence>
<sequence length="911" mass="103772">MDAPRKSGEAYDPQKHLNSSMLNRRQEQLPILPEQERDEVVVKIDGNSHNPFENTPPLASSPSNRVWRGGSYDFSLEDGVGNGGFSFEQSPTEDPPSRLISSFLRKRDATGATMSPAMDLEMDSLNKRSSIGSDSKENRNSFRDASAHSLPRHSHDGFSSSSDEEKKNPGGGARGAGEVLRCTSNSSMNRSSSLLRTKTRSRLMDPPPAHPSSPVKNADQDRKSGRPPVPRSGQLKSGPTGTKSGPTDEDDDDLFMDSDIPDEMKKAKFDVWTVLQWLGLILIIGALVCSLVIPRLARQTVWSLHLWKWEVLVLTLICGRLVSGWLVRVAVFLIERNFLLRKRVLYFVYGVKSAVQNCLWLGLVLISWHFLFDRRTSHSPVLPYVSKILLCLLVATILRLIKTLLLKVLAASFHVSTYFDRIQEALFNQYVIETLSGPHVYEDNQTLVEVQRLQKAGATMPIDLQATALPAKNSGQVGKGIRFSRALSGNKRDEGITIDQLHKLNQRNISAWNMKRLMRIVRYGALTTLDERIPQIAVDMEDESSKHILSEQEAKIAARKIFFNVAKPGAKYIYFQDLLRFMREEEATKSMNLFEGAHEHKRISRRALKNWVVNAFRERKALALTLNDTKTAVNKLHQMANVVVGVIVFALWLLILGIATTHFFVFLSSQVLLAVFIFGNTLKTLFEALVFLFVMHPFDVGDRCEVEGVQLVVEEMNIMSTVFLRYDNLKIYYPNSVLATKPISNYYRSPDMGDSIDFAIHVATPLDKIAKMKERIIQLSINSLFYISYYSFHHFFFLSIICDAQRWINYVNQNLNRFMENKKEHWYPGAQVVLRDVEDTNKLTVSIWMRQRINYQDMGTRFERRELVVQEMIRVLRELDIEYRLLPVDVNVRNLPPVNTGRLPSTWSSVN</sequence>
<dbReference type="InterPro" id="IPR010920">
    <property type="entry name" value="LSM_dom_sf"/>
</dbReference>
<evidence type="ECO:0000256" key="1">
    <source>
        <dbReference type="ARBA" id="ARBA00004141"/>
    </source>
</evidence>
<dbReference type="AlphaFoldDB" id="A0AAV8G7E8"/>
<dbReference type="GO" id="GO:0005886">
    <property type="term" value="C:plasma membrane"/>
    <property type="evidence" value="ECO:0007669"/>
    <property type="project" value="UniProtKB-UniRule"/>
</dbReference>
<feature type="compositionally biased region" description="Polar residues" evidence="8">
    <location>
        <begin position="234"/>
        <end position="245"/>
    </location>
</feature>
<reference evidence="11" key="1">
    <citation type="submission" date="2022-08" db="EMBL/GenBank/DDBJ databases">
        <authorList>
            <person name="Marques A."/>
        </authorList>
    </citation>
    <scope>NUCLEOTIDE SEQUENCE</scope>
    <source>
        <strain evidence="11">RhyPub2mFocal</strain>
        <tissue evidence="11">Leaves</tissue>
    </source>
</reference>
<dbReference type="PIRSF" id="PIRSF017209">
    <property type="entry name" value="Memb_At2g17000_prd"/>
    <property type="match status" value="1"/>
</dbReference>
<feature type="transmembrane region" description="Helical" evidence="9">
    <location>
        <begin position="274"/>
        <end position="293"/>
    </location>
</feature>
<dbReference type="Proteomes" id="UP001140206">
    <property type="component" value="Chromosome 2"/>
</dbReference>
<evidence type="ECO:0000256" key="3">
    <source>
        <dbReference type="ARBA" id="ARBA00022448"/>
    </source>
</evidence>
<comment type="subcellular location">
    <subcellularLocation>
        <location evidence="1">Membrane</location>
        <topology evidence="1">Multi-pass membrane protein</topology>
    </subcellularLocation>
</comment>
<dbReference type="GO" id="GO:0006820">
    <property type="term" value="P:monoatomic anion transport"/>
    <property type="evidence" value="ECO:0007669"/>
    <property type="project" value="TreeGrafter"/>
</dbReference>
<feature type="transmembrane region" description="Helical" evidence="9">
    <location>
        <begin position="642"/>
        <end position="665"/>
    </location>
</feature>
<keyword evidence="3" id="KW-0813">Transport</keyword>
<dbReference type="GO" id="GO:0050982">
    <property type="term" value="P:detection of mechanical stimulus"/>
    <property type="evidence" value="ECO:0007669"/>
    <property type="project" value="UniProtKB-ARBA"/>
</dbReference>
<evidence type="ECO:0000256" key="9">
    <source>
        <dbReference type="SAM" id="Phobius"/>
    </source>
</evidence>
<feature type="transmembrane region" description="Helical" evidence="9">
    <location>
        <begin position="384"/>
        <end position="401"/>
    </location>
</feature>
<evidence type="ECO:0000313" key="12">
    <source>
        <dbReference type="Proteomes" id="UP001140206"/>
    </source>
</evidence>
<dbReference type="PANTHER" id="PTHR31618:SF1">
    <property type="entry name" value="EF-HAND DOMAIN-CONTAINING PROTEIN"/>
    <property type="match status" value="1"/>
</dbReference>
<dbReference type="InterPro" id="IPR016688">
    <property type="entry name" value="MscS-like_plants/fungi"/>
</dbReference>
<feature type="compositionally biased region" description="Polar residues" evidence="8">
    <location>
        <begin position="47"/>
        <end position="64"/>
    </location>
</feature>
<dbReference type="GO" id="GO:0008381">
    <property type="term" value="F:mechanosensitive monoatomic ion channel activity"/>
    <property type="evidence" value="ECO:0007669"/>
    <property type="project" value="TreeGrafter"/>
</dbReference>
<dbReference type="FunFam" id="2.30.30.60:FF:000003">
    <property type="entry name" value="Predicted mechanosensitive ion channel"/>
    <property type="match status" value="1"/>
</dbReference>
<dbReference type="InterPro" id="IPR023408">
    <property type="entry name" value="MscS_beta-dom_sf"/>
</dbReference>
<feature type="compositionally biased region" description="Acidic residues" evidence="8">
    <location>
        <begin position="247"/>
        <end position="257"/>
    </location>
</feature>
<evidence type="ECO:0000256" key="5">
    <source>
        <dbReference type="ARBA" id="ARBA00022989"/>
    </source>
</evidence>
<feature type="transmembrane region" description="Helical" evidence="9">
    <location>
        <begin position="346"/>
        <end position="372"/>
    </location>
</feature>
<evidence type="ECO:0000256" key="2">
    <source>
        <dbReference type="ARBA" id="ARBA00008017"/>
    </source>
</evidence>
<feature type="transmembrane region" description="Helical" evidence="9">
    <location>
        <begin position="313"/>
        <end position="334"/>
    </location>
</feature>
<feature type="compositionally biased region" description="Basic and acidic residues" evidence="8">
    <location>
        <begin position="134"/>
        <end position="146"/>
    </location>
</feature>
<evidence type="ECO:0000256" key="8">
    <source>
        <dbReference type="SAM" id="MobiDB-lite"/>
    </source>
</evidence>
<evidence type="ECO:0000259" key="10">
    <source>
        <dbReference type="Pfam" id="PF00924"/>
    </source>
</evidence>
<keyword evidence="5 9" id="KW-1133">Transmembrane helix</keyword>
<keyword evidence="4 9" id="KW-0812">Transmembrane</keyword>
<name>A0AAV8G7E8_9POAL</name>
<feature type="transmembrane region" description="Helical" evidence="9">
    <location>
        <begin position="781"/>
        <end position="801"/>
    </location>
</feature>
<dbReference type="EMBL" id="JAMFTS010000002">
    <property type="protein sequence ID" value="KAJ4800155.1"/>
    <property type="molecule type" value="Genomic_DNA"/>
</dbReference>
<comment type="caution">
    <text evidence="11">The sequence shown here is derived from an EMBL/GenBank/DDBJ whole genome shotgun (WGS) entry which is preliminary data.</text>
</comment>
<feature type="domain" description="Mechanosensitive ion channel MscS" evidence="10">
    <location>
        <begin position="690"/>
        <end position="747"/>
    </location>
</feature>
<evidence type="ECO:0000256" key="4">
    <source>
        <dbReference type="ARBA" id="ARBA00022692"/>
    </source>
</evidence>
<feature type="transmembrane region" description="Helical" evidence="9">
    <location>
        <begin position="671"/>
        <end position="694"/>
    </location>
</feature>
<feature type="region of interest" description="Disordered" evidence="8">
    <location>
        <begin position="1"/>
        <end position="257"/>
    </location>
</feature>
<proteinExistence type="inferred from homology"/>
<comment type="similarity">
    <text evidence="2 7">Belongs to the MscS (TC 1.A.23) family.</text>
</comment>
<keyword evidence="6 7" id="KW-0472">Membrane</keyword>
<gene>
    <name evidence="11" type="ORF">LUZ62_051401</name>
</gene>
<protein>
    <recommendedName>
        <fullName evidence="7">Mechanosensitive ion channel protein</fullName>
    </recommendedName>
</protein>
<feature type="compositionally biased region" description="Low complexity" evidence="8">
    <location>
        <begin position="183"/>
        <end position="196"/>
    </location>
</feature>
<feature type="compositionally biased region" description="Basic and acidic residues" evidence="8">
    <location>
        <begin position="1"/>
        <end position="15"/>
    </location>
</feature>
<dbReference type="Pfam" id="PF00924">
    <property type="entry name" value="MS_channel_2nd"/>
    <property type="match status" value="1"/>
</dbReference>
<evidence type="ECO:0000256" key="6">
    <source>
        <dbReference type="ARBA" id="ARBA00023136"/>
    </source>
</evidence>
<dbReference type="SUPFAM" id="SSF50182">
    <property type="entry name" value="Sm-like ribonucleoproteins"/>
    <property type="match status" value="1"/>
</dbReference>
<dbReference type="Gene3D" id="2.30.30.60">
    <property type="match status" value="1"/>
</dbReference>
<accession>A0AAV8G7E8</accession>
<keyword evidence="12" id="KW-1185">Reference proteome</keyword>
<evidence type="ECO:0000313" key="11">
    <source>
        <dbReference type="EMBL" id="KAJ4800155.1"/>
    </source>
</evidence>
<dbReference type="PANTHER" id="PTHR31618">
    <property type="entry name" value="MECHANOSENSITIVE ION CHANNEL PROTEIN 5"/>
    <property type="match status" value="1"/>
</dbReference>